<feature type="domain" description="Leucine-rich repeat" evidence="1">
    <location>
        <begin position="190"/>
        <end position="406"/>
    </location>
</feature>
<sequence length="436" mass="49745">MNRLPTELLLLIGEHIHDLPTKRALSECSRGFQRVFQPLLYVSITLCPRRSIPAIVQNLYRHPHLASHVRHVTFGLGYHCEFRNRHHKSEHGHGIDSALMKRMLNETFAAKTEKARWKKYLSRLCAVAWMGLLLTRLSRLETLRLAYDHDQLLQDILEKAVIRQRPFHNAPPFPFLREVMIGSLTGYRPVTTDLALPFYYFPAVREVLVCNIQERLVQQSRRSLDQLTVGSPTCQVTRAGATMGAFDPIGMTKWIKMCPKLEHFHVVLDYSPDLHRGHIDTKAFRLSLLQVKETLKSLRLGFMRTASDKFEFQSAAMVQYDLYDLLGSLKEFSVLQQLSIPHASFTRLKINNSGSFAAVLPRSLEVLEITGVVVGCSTYIVSDLEDLVRYRNHFVPQLRRIVLKIGPVVAQILCAAILRFACEGAGVMFDIQGPDF</sequence>
<dbReference type="InterPro" id="IPR056867">
    <property type="entry name" value="LRR_15"/>
</dbReference>
<protein>
    <recommendedName>
        <fullName evidence="1">Leucine-rich repeat domain-containing protein</fullName>
    </recommendedName>
</protein>
<dbReference type="EMBL" id="CP044620">
    <property type="protein sequence ID" value="QRD86202.1"/>
    <property type="molecule type" value="Genomic_DNA"/>
</dbReference>
<evidence type="ECO:0000313" key="3">
    <source>
        <dbReference type="Proteomes" id="UP000596276"/>
    </source>
</evidence>
<proteinExistence type="predicted"/>
<evidence type="ECO:0000259" key="1">
    <source>
        <dbReference type="Pfam" id="PF24969"/>
    </source>
</evidence>
<evidence type="ECO:0000313" key="2">
    <source>
        <dbReference type="EMBL" id="QRD86202.1"/>
    </source>
</evidence>
<name>A0A7U2QVU2_ASPFN</name>
<organism evidence="2 3">
    <name type="scientific">Aspergillus flavus (strain ATCC 200026 / FGSC A1120 / IAM 13836 / NRRL 3357 / JCM 12722 / SRRC 167)</name>
    <dbReference type="NCBI Taxonomy" id="332952"/>
    <lineage>
        <taxon>Eukaryota</taxon>
        <taxon>Fungi</taxon>
        <taxon>Dikarya</taxon>
        <taxon>Ascomycota</taxon>
        <taxon>Pezizomycotina</taxon>
        <taxon>Eurotiomycetes</taxon>
        <taxon>Eurotiomycetidae</taxon>
        <taxon>Eurotiales</taxon>
        <taxon>Aspergillaceae</taxon>
        <taxon>Aspergillus</taxon>
        <taxon>Aspergillus subgen. Circumdati</taxon>
    </lineage>
</organism>
<dbReference type="VEuPathDB" id="FungiDB:F9C07_1434957"/>
<gene>
    <name evidence="2" type="ORF">F9C07_1434957</name>
</gene>
<reference evidence="3" key="1">
    <citation type="journal article" date="2021" name="G3 (Bethesda)">
        <title>Chromosome assembled and annotated genome sequence of Aspergillus flavus NRRL 3357.</title>
        <authorList>
            <person name="Skerker J.M."/>
            <person name="Pianalto K.M."/>
            <person name="Mondo S.J."/>
            <person name="Yang K."/>
            <person name="Arkin A.P."/>
            <person name="Keller N.P."/>
            <person name="Grigoriev I.V."/>
            <person name="Louise Glass N.L."/>
        </authorList>
    </citation>
    <scope>NUCLEOTIDE SEQUENCE [LARGE SCALE GENOMIC DNA]</scope>
    <source>
        <strain evidence="3">ATCC 200026 / FGSC A1120 / IAM 13836 / NRRL 3357 / JCM 12722 / SRRC 167</strain>
    </source>
</reference>
<dbReference type="VEuPathDB" id="FungiDB:AFLA_005498"/>
<dbReference type="Pfam" id="PF24969">
    <property type="entry name" value="LRR_15"/>
    <property type="match status" value="1"/>
</dbReference>
<keyword evidence="3" id="KW-1185">Reference proteome</keyword>
<accession>A0A7U2QVU2</accession>
<dbReference type="AlphaFoldDB" id="A0A7U2QVU2"/>
<dbReference type="Proteomes" id="UP000596276">
    <property type="component" value="Chromosome 3"/>
</dbReference>